<reference evidence="2 5" key="4">
    <citation type="journal article" date="2014" name="BMC Genomics">
        <title>An improved genome release (version Mt4.0) for the model legume Medicago truncatula.</title>
        <authorList>
            <person name="Tang H."/>
            <person name="Krishnakumar V."/>
            <person name="Bidwell S."/>
            <person name="Rosen B."/>
            <person name="Chan A."/>
            <person name="Zhou S."/>
            <person name="Gentzbittel L."/>
            <person name="Childs K.L."/>
            <person name="Yandell M."/>
            <person name="Gundlach H."/>
            <person name="Mayer K.F."/>
            <person name="Schwartz D.C."/>
            <person name="Town C.D."/>
        </authorList>
    </citation>
    <scope>GENOME REANNOTATION</scope>
    <source>
        <strain evidence="4 5">cv. Jemalong A17</strain>
    </source>
</reference>
<keyword evidence="5" id="KW-1185">Reference proteome</keyword>
<dbReference type="EMBL" id="PSQE01000002">
    <property type="protein sequence ID" value="RHN71947.1"/>
    <property type="molecule type" value="Genomic_DNA"/>
</dbReference>
<reference evidence="6" key="6">
    <citation type="journal article" date="2018" name="Nat. Plants">
        <title>Whole-genome landscape of Medicago truncatula symbiotic genes.</title>
        <authorList>
            <person name="Pecrix Y."/>
            <person name="Staton S.E."/>
            <person name="Sallet E."/>
            <person name="Lelandais-Briere C."/>
            <person name="Moreau S."/>
            <person name="Carrere S."/>
            <person name="Blein T."/>
            <person name="Jardinaud M.F."/>
            <person name="Latrasse D."/>
            <person name="Zouine M."/>
            <person name="Zahm M."/>
            <person name="Kreplak J."/>
            <person name="Mayjonade B."/>
            <person name="Satge C."/>
            <person name="Perez M."/>
            <person name="Cauet S."/>
            <person name="Marande W."/>
            <person name="Chantry-Darmon C."/>
            <person name="Lopez-Roques C."/>
            <person name="Bouchez O."/>
            <person name="Berard A."/>
            <person name="Debelle F."/>
            <person name="Munos S."/>
            <person name="Bendahmane A."/>
            <person name="Berges H."/>
            <person name="Niebel A."/>
            <person name="Buitink J."/>
            <person name="Frugier F."/>
            <person name="Benhamed M."/>
            <person name="Crespi M."/>
            <person name="Gouzy J."/>
            <person name="Gamas P."/>
        </authorList>
    </citation>
    <scope>NUCLEOTIDE SEQUENCE [LARGE SCALE GENOMIC DNA]</scope>
    <source>
        <strain evidence="6">cv. Jemalong A17</strain>
    </source>
</reference>
<reference evidence="1" key="2">
    <citation type="submission" date="2007-03" db="EMBL/GenBank/DDBJ databases">
        <authorList>
            <consortium name="The International Medicago Genome Annotation Group"/>
        </authorList>
    </citation>
    <scope>NUCLEOTIDE SEQUENCE</scope>
</reference>
<dbReference type="EnsemblPlants" id="AES63844">
    <property type="protein sequence ID" value="AES63844"/>
    <property type="gene ID" value="MTR_2g013940"/>
</dbReference>
<keyword evidence="2" id="KW-0436">Ligase</keyword>
<reference evidence="1" key="1">
    <citation type="submission" date="2004-08" db="EMBL/GenBank/DDBJ databases">
        <authorList>
            <person name="Town C.D."/>
        </authorList>
    </citation>
    <scope>NUCLEOTIDE SEQUENCE</scope>
</reference>
<dbReference type="Proteomes" id="UP000002051">
    <property type="component" value="Chromosome 2"/>
</dbReference>
<dbReference type="HOGENOM" id="CLU_2362860_0_0_1"/>
<dbReference type="EMBL" id="CM001218">
    <property type="protein sequence ID" value="AES63844.1"/>
    <property type="molecule type" value="Genomic_DNA"/>
</dbReference>
<dbReference type="Proteomes" id="UP000265566">
    <property type="component" value="Chromosome 2"/>
</dbReference>
<name>Q2HTT1_MEDTR</name>
<accession>Q2HTT1</accession>
<sequence>MVYLEDSRSNSNCFPLPKTHQYHSSISSKSQRNIGRSSIFDEDNSSCTFTERSTCVSKSLIDSVVDLCLGELASKNNKYGKSSTFELRASRSFSSF</sequence>
<evidence type="ECO:0000313" key="4">
    <source>
        <dbReference type="EnsemblPlants" id="AES63844"/>
    </source>
</evidence>
<reference evidence="2 5" key="3">
    <citation type="journal article" date="2011" name="Nature">
        <title>The Medicago genome provides insight into the evolution of rhizobial symbioses.</title>
        <authorList>
            <person name="Young N.D."/>
            <person name="Debelle F."/>
            <person name="Oldroyd G.E."/>
            <person name="Geurts R."/>
            <person name="Cannon S.B."/>
            <person name="Udvardi M.K."/>
            <person name="Benedito V.A."/>
            <person name="Mayer K.F."/>
            <person name="Gouzy J."/>
            <person name="Schoof H."/>
            <person name="Van de Peer Y."/>
            <person name="Proost S."/>
            <person name="Cook D.R."/>
            <person name="Meyers B.C."/>
            <person name="Spannagl M."/>
            <person name="Cheung F."/>
            <person name="De Mita S."/>
            <person name="Krishnakumar V."/>
            <person name="Gundlach H."/>
            <person name="Zhou S."/>
            <person name="Mudge J."/>
            <person name="Bharti A.K."/>
            <person name="Murray J.D."/>
            <person name="Naoumkina M.A."/>
            <person name="Rosen B."/>
            <person name="Silverstein K.A."/>
            <person name="Tang H."/>
            <person name="Rombauts S."/>
            <person name="Zhao P.X."/>
            <person name="Zhou P."/>
            <person name="Barbe V."/>
            <person name="Bardou P."/>
            <person name="Bechner M."/>
            <person name="Bellec A."/>
            <person name="Berger A."/>
            <person name="Berges H."/>
            <person name="Bidwell S."/>
            <person name="Bisseling T."/>
            <person name="Choisne N."/>
            <person name="Couloux A."/>
            <person name="Denny R."/>
            <person name="Deshpande S."/>
            <person name="Dai X."/>
            <person name="Doyle J.J."/>
            <person name="Dudez A.M."/>
            <person name="Farmer A.D."/>
            <person name="Fouteau S."/>
            <person name="Franken C."/>
            <person name="Gibelin C."/>
            <person name="Gish J."/>
            <person name="Goldstein S."/>
            <person name="Gonzalez A.J."/>
            <person name="Green P.J."/>
            <person name="Hallab A."/>
            <person name="Hartog M."/>
            <person name="Hua A."/>
            <person name="Humphray S.J."/>
            <person name="Jeong D.H."/>
            <person name="Jing Y."/>
            <person name="Jocker A."/>
            <person name="Kenton S.M."/>
            <person name="Kim D.J."/>
            <person name="Klee K."/>
            <person name="Lai H."/>
            <person name="Lang C."/>
            <person name="Lin S."/>
            <person name="Macmil S.L."/>
            <person name="Magdelenat G."/>
            <person name="Matthews L."/>
            <person name="McCorrison J."/>
            <person name="Monaghan E.L."/>
            <person name="Mun J.H."/>
            <person name="Najar F.Z."/>
            <person name="Nicholson C."/>
            <person name="Noirot C."/>
            <person name="O'Bleness M."/>
            <person name="Paule C.R."/>
            <person name="Poulain J."/>
            <person name="Prion F."/>
            <person name="Qin B."/>
            <person name="Qu C."/>
            <person name="Retzel E.F."/>
            <person name="Riddle C."/>
            <person name="Sallet E."/>
            <person name="Samain S."/>
            <person name="Samson N."/>
            <person name="Sanders I."/>
            <person name="Saurat O."/>
            <person name="Scarpelli C."/>
            <person name="Schiex T."/>
            <person name="Segurens B."/>
            <person name="Severin A.J."/>
            <person name="Sherrier D.J."/>
            <person name="Shi R."/>
            <person name="Sims S."/>
            <person name="Singer S.R."/>
            <person name="Sinharoy S."/>
            <person name="Sterck L."/>
            <person name="Viollet A."/>
            <person name="Wang B.B."/>
            <person name="Wang K."/>
            <person name="Wang M."/>
            <person name="Wang X."/>
            <person name="Warfsmann J."/>
            <person name="Weissenbach J."/>
            <person name="White D.D."/>
            <person name="White J.D."/>
            <person name="Wiley G.B."/>
            <person name="Wincker P."/>
            <person name="Xing Y."/>
            <person name="Yang L."/>
            <person name="Yao Z."/>
            <person name="Ying F."/>
            <person name="Zhai J."/>
            <person name="Zhou L."/>
            <person name="Zuber A."/>
            <person name="Denarie J."/>
            <person name="Dixon R.A."/>
            <person name="May G.D."/>
            <person name="Schwartz D.C."/>
            <person name="Rogers J."/>
            <person name="Quetier F."/>
            <person name="Town C.D."/>
            <person name="Roe B.A."/>
        </authorList>
    </citation>
    <scope>NUCLEOTIDE SEQUENCE [LARGE SCALE GENOMIC DNA]</scope>
    <source>
        <strain evidence="2">A17</strain>
        <strain evidence="4 5">cv. Jemalong A17</strain>
    </source>
</reference>
<evidence type="ECO:0000313" key="2">
    <source>
        <dbReference type="EMBL" id="AES63844.1"/>
    </source>
</evidence>
<proteinExistence type="predicted"/>
<dbReference type="Gramene" id="rna7608">
    <property type="protein sequence ID" value="RHN71947.1"/>
    <property type="gene ID" value="gene7608"/>
</dbReference>
<reference evidence="3" key="7">
    <citation type="journal article" date="2018" name="Nat. Plants">
        <title>Whole-genome landscape of Medicago truncatula symbiotic genes.</title>
        <authorList>
            <person name="Pecrix Y."/>
            <person name="Gamas P."/>
            <person name="Carrere S."/>
        </authorList>
    </citation>
    <scope>NUCLEOTIDE SEQUENCE</scope>
    <source>
        <tissue evidence="3">Leaves</tissue>
    </source>
</reference>
<evidence type="ECO:0000313" key="6">
    <source>
        <dbReference type="Proteomes" id="UP000265566"/>
    </source>
</evidence>
<evidence type="ECO:0000313" key="1">
    <source>
        <dbReference type="EMBL" id="ABD32363.1"/>
    </source>
</evidence>
<dbReference type="EMBL" id="AC149801">
    <property type="protein sequence ID" value="ABD32363.1"/>
    <property type="molecule type" value="Genomic_DNA"/>
</dbReference>
<protein>
    <submittedName>
        <fullName evidence="2">Ubiquitin-protein ligase, putative</fullName>
    </submittedName>
</protein>
<dbReference type="GO" id="GO:0016874">
    <property type="term" value="F:ligase activity"/>
    <property type="evidence" value="ECO:0007669"/>
    <property type="project" value="UniProtKB-KW"/>
</dbReference>
<dbReference type="AlphaFoldDB" id="Q2HTT1"/>
<evidence type="ECO:0000313" key="5">
    <source>
        <dbReference type="Proteomes" id="UP000002051"/>
    </source>
</evidence>
<gene>
    <name evidence="2" type="ordered locus">MTR_2g013940</name>
    <name evidence="1" type="ORF">MtrDRAFT_AC149801g7v2</name>
    <name evidence="3" type="ORF">MtrunA17_Chr2g0282351</name>
</gene>
<organism evidence="1">
    <name type="scientific">Medicago truncatula</name>
    <name type="common">Barrel medic</name>
    <name type="synonym">Medicago tribuloides</name>
    <dbReference type="NCBI Taxonomy" id="3880"/>
    <lineage>
        <taxon>Eukaryota</taxon>
        <taxon>Viridiplantae</taxon>
        <taxon>Streptophyta</taxon>
        <taxon>Embryophyta</taxon>
        <taxon>Tracheophyta</taxon>
        <taxon>Spermatophyta</taxon>
        <taxon>Magnoliopsida</taxon>
        <taxon>eudicotyledons</taxon>
        <taxon>Gunneridae</taxon>
        <taxon>Pentapetalae</taxon>
        <taxon>rosids</taxon>
        <taxon>fabids</taxon>
        <taxon>Fabales</taxon>
        <taxon>Fabaceae</taxon>
        <taxon>Papilionoideae</taxon>
        <taxon>50 kb inversion clade</taxon>
        <taxon>NPAAA clade</taxon>
        <taxon>Hologalegina</taxon>
        <taxon>IRL clade</taxon>
        <taxon>Trifolieae</taxon>
        <taxon>Medicago</taxon>
    </lineage>
</organism>
<dbReference type="PaxDb" id="3880-AES63844"/>
<reference evidence="4" key="5">
    <citation type="submission" date="2015-04" db="UniProtKB">
        <authorList>
            <consortium name="EnsemblPlants"/>
        </authorList>
    </citation>
    <scope>IDENTIFICATION</scope>
    <source>
        <strain evidence="4">cv. Jemalong A17</strain>
    </source>
</reference>
<evidence type="ECO:0000313" key="3">
    <source>
        <dbReference type="EMBL" id="RHN71947.1"/>
    </source>
</evidence>